<protein>
    <submittedName>
        <fullName evidence="1">LacI family DNA-binding transcriptional regulator</fullName>
    </submittedName>
</protein>
<accession>A0ACD4NM77</accession>
<gene>
    <name evidence="1" type="ORF">OXU80_24375</name>
</gene>
<evidence type="ECO:0000313" key="2">
    <source>
        <dbReference type="Proteomes" id="UP001163223"/>
    </source>
</evidence>
<dbReference type="EMBL" id="CP113520">
    <property type="protein sequence ID" value="WAJ27936.1"/>
    <property type="molecule type" value="Genomic_DNA"/>
</dbReference>
<organism evidence="1 2">
    <name type="scientific">Antarcticirhabdus aurantiaca</name>
    <dbReference type="NCBI Taxonomy" id="2606717"/>
    <lineage>
        <taxon>Bacteria</taxon>
        <taxon>Pseudomonadati</taxon>
        <taxon>Pseudomonadota</taxon>
        <taxon>Alphaproteobacteria</taxon>
        <taxon>Hyphomicrobiales</taxon>
        <taxon>Aurantimonadaceae</taxon>
        <taxon>Antarcticirhabdus</taxon>
    </lineage>
</organism>
<keyword evidence="2" id="KW-1185">Reference proteome</keyword>
<evidence type="ECO:0000313" key="1">
    <source>
        <dbReference type="EMBL" id="WAJ27936.1"/>
    </source>
</evidence>
<dbReference type="Proteomes" id="UP001163223">
    <property type="component" value="Chromosome"/>
</dbReference>
<keyword evidence="1" id="KW-0238">DNA-binding</keyword>
<reference evidence="1" key="1">
    <citation type="submission" date="2022-11" db="EMBL/GenBank/DDBJ databases">
        <title>beta-Carotene-producing bacterium, Jeongeuplla avenae sp. nov., alleviates the salt stress of Arabidopsis seedlings.</title>
        <authorList>
            <person name="Jiang L."/>
            <person name="Lee J."/>
        </authorList>
    </citation>
    <scope>NUCLEOTIDE SEQUENCE</scope>
    <source>
        <strain evidence="1">DY_R2A_6</strain>
    </source>
</reference>
<sequence length="327" mass="34504">MAGVSVATASKALNERGSMMPQTRERVQAAARALNFRPNAMARALVSQRSFTLGLLTNDTYGRFTLPVAAGLSEAMVDRGVSVFLCAIEDDPERARVNLDAMQEKCVDGLVLAGKRVDRALPLDLSGLSLPVVHVYSARPPGGIGFEPDDEAGAALAVAHLAGLGRRRIAHVTGPVGFAAVPMREAGWRRALAEAGLSPFGEPLSGEWSEDFGFRAAGLLFGPETGPERPDAVFCGNDQIARGLMDALALMGVGVPDDVAVVGFDNWEIFAQATRPALTSVDMALKEVGRQAGLTILDMIDGKRVEPGTRRLPCRLVVRRSCGGAGG</sequence>
<proteinExistence type="predicted"/>
<name>A0ACD4NM77_9HYPH</name>